<keyword evidence="1" id="KW-0694">RNA-binding</keyword>
<dbReference type="InterPro" id="IPR047889">
    <property type="entry name" value="KHDC4_KH-I_second"/>
</dbReference>
<evidence type="ECO:0000256" key="1">
    <source>
        <dbReference type="PROSITE-ProRule" id="PRU00117"/>
    </source>
</evidence>
<comment type="caution">
    <text evidence="4">The sequence shown here is derived from an EMBL/GenBank/DDBJ whole genome shotgun (WGS) entry which is preliminary data.</text>
</comment>
<dbReference type="SUPFAM" id="SSF54791">
    <property type="entry name" value="Eukaryotic type KH-domain (KH-domain type I)"/>
    <property type="match status" value="2"/>
</dbReference>
<feature type="compositionally biased region" description="Polar residues" evidence="2">
    <location>
        <begin position="69"/>
        <end position="82"/>
    </location>
</feature>
<dbReference type="InterPro" id="IPR047890">
    <property type="entry name" value="KHDC4_KH-I_first"/>
</dbReference>
<feature type="compositionally biased region" description="Basic and acidic residues" evidence="2">
    <location>
        <begin position="108"/>
        <end position="122"/>
    </location>
</feature>
<proteinExistence type="predicted"/>
<dbReference type="GO" id="GO:0005634">
    <property type="term" value="C:nucleus"/>
    <property type="evidence" value="ECO:0007669"/>
    <property type="project" value="InterPro"/>
</dbReference>
<accession>A0A5B0MTL2</accession>
<protein>
    <recommendedName>
        <fullName evidence="3">K Homology domain-containing protein</fullName>
    </recommendedName>
</protein>
<dbReference type="PRINTS" id="PR01217">
    <property type="entry name" value="PRICHEXTENSN"/>
</dbReference>
<feature type="compositionally biased region" description="Basic and acidic residues" evidence="2">
    <location>
        <begin position="43"/>
        <end position="52"/>
    </location>
</feature>
<feature type="region of interest" description="Disordered" evidence="2">
    <location>
        <begin position="459"/>
        <end position="521"/>
    </location>
</feature>
<feature type="compositionally biased region" description="Low complexity" evidence="2">
    <location>
        <begin position="85"/>
        <end position="100"/>
    </location>
</feature>
<dbReference type="FunFam" id="3.30.1370.10:FF:000037">
    <property type="entry name" value="KH domain protein"/>
    <property type="match status" value="1"/>
</dbReference>
<dbReference type="GO" id="GO:0003723">
    <property type="term" value="F:RNA binding"/>
    <property type="evidence" value="ECO:0007669"/>
    <property type="project" value="UniProtKB-UniRule"/>
</dbReference>
<organism evidence="4 5">
    <name type="scientific">Puccinia graminis f. sp. tritici</name>
    <dbReference type="NCBI Taxonomy" id="56615"/>
    <lineage>
        <taxon>Eukaryota</taxon>
        <taxon>Fungi</taxon>
        <taxon>Dikarya</taxon>
        <taxon>Basidiomycota</taxon>
        <taxon>Pucciniomycotina</taxon>
        <taxon>Pucciniomycetes</taxon>
        <taxon>Pucciniales</taxon>
        <taxon>Pucciniaceae</taxon>
        <taxon>Puccinia</taxon>
    </lineage>
</organism>
<feature type="compositionally biased region" description="Low complexity" evidence="2">
    <location>
        <begin position="358"/>
        <end position="368"/>
    </location>
</feature>
<feature type="compositionally biased region" description="Low complexity" evidence="2">
    <location>
        <begin position="403"/>
        <end position="413"/>
    </location>
</feature>
<dbReference type="InterPro" id="IPR031121">
    <property type="entry name" value="RIK/BLOM7"/>
</dbReference>
<dbReference type="PANTHER" id="PTHR15744">
    <property type="entry name" value="BLOM7"/>
    <property type="match status" value="1"/>
</dbReference>
<evidence type="ECO:0000259" key="3">
    <source>
        <dbReference type="SMART" id="SM00322"/>
    </source>
</evidence>
<dbReference type="Gene3D" id="3.30.1370.10">
    <property type="entry name" value="K Homology domain, type 1"/>
    <property type="match status" value="2"/>
</dbReference>
<keyword evidence="5" id="KW-1185">Reference proteome</keyword>
<dbReference type="PANTHER" id="PTHR15744:SF0">
    <property type="entry name" value="KH HOMOLOGY DOMAIN-CONTAINING PROTEIN 4"/>
    <property type="match status" value="1"/>
</dbReference>
<feature type="compositionally biased region" description="Pro residues" evidence="2">
    <location>
        <begin position="370"/>
        <end position="402"/>
    </location>
</feature>
<feature type="domain" description="K Homology" evidence="3">
    <location>
        <begin position="231"/>
        <end position="316"/>
    </location>
</feature>
<dbReference type="PROSITE" id="PS50084">
    <property type="entry name" value="KH_TYPE_1"/>
    <property type="match status" value="1"/>
</dbReference>
<name>A0A5B0MTL2_PUCGR</name>
<reference evidence="4 5" key="1">
    <citation type="submission" date="2019-05" db="EMBL/GenBank/DDBJ databases">
        <title>Emergence of the Ug99 lineage of the wheat stem rust pathogen through somatic hybridization.</title>
        <authorList>
            <person name="Li F."/>
            <person name="Upadhyaya N.M."/>
            <person name="Sperschneider J."/>
            <person name="Matny O."/>
            <person name="Nguyen-Phuc H."/>
            <person name="Mago R."/>
            <person name="Raley C."/>
            <person name="Miller M.E."/>
            <person name="Silverstein K.A.T."/>
            <person name="Henningsen E."/>
            <person name="Hirsch C.D."/>
            <person name="Visser B."/>
            <person name="Pretorius Z.A."/>
            <person name="Steffenson B.J."/>
            <person name="Schwessinger B."/>
            <person name="Dodds P.N."/>
            <person name="Figueroa M."/>
        </authorList>
    </citation>
    <scope>NUCLEOTIDE SEQUENCE [LARGE SCALE GENOMIC DNA]</scope>
    <source>
        <strain evidence="4">21-0</strain>
    </source>
</reference>
<dbReference type="Pfam" id="PF23469">
    <property type="entry name" value="KH_12"/>
    <property type="match status" value="1"/>
</dbReference>
<dbReference type="SMART" id="SM00322">
    <property type="entry name" value="KH"/>
    <property type="match status" value="1"/>
</dbReference>
<dbReference type="EMBL" id="VSWC01000132">
    <property type="protein sequence ID" value="KAA1079239.1"/>
    <property type="molecule type" value="Genomic_DNA"/>
</dbReference>
<evidence type="ECO:0000313" key="5">
    <source>
        <dbReference type="Proteomes" id="UP000324748"/>
    </source>
</evidence>
<dbReference type="InterPro" id="IPR004087">
    <property type="entry name" value="KH_dom"/>
</dbReference>
<feature type="region of interest" description="Disordered" evidence="2">
    <location>
        <begin position="1"/>
        <end position="122"/>
    </location>
</feature>
<gene>
    <name evidence="4" type="ORF">PGT21_005123</name>
</gene>
<dbReference type="Proteomes" id="UP000324748">
    <property type="component" value="Unassembled WGS sequence"/>
</dbReference>
<evidence type="ECO:0000313" key="4">
    <source>
        <dbReference type="EMBL" id="KAA1079239.1"/>
    </source>
</evidence>
<dbReference type="InterPro" id="IPR056149">
    <property type="entry name" value="PRP5/DDX46/KHDC4_KH"/>
</dbReference>
<feature type="compositionally biased region" description="Polar residues" evidence="2">
    <location>
        <begin position="20"/>
        <end position="42"/>
    </location>
</feature>
<evidence type="ECO:0000256" key="2">
    <source>
        <dbReference type="SAM" id="MobiDB-lite"/>
    </source>
</evidence>
<dbReference type="AlphaFoldDB" id="A0A5B0MTL2"/>
<dbReference type="CDD" id="cd22386">
    <property type="entry name" value="KH-I_KHDC4_rpt2"/>
    <property type="match status" value="1"/>
</dbReference>
<dbReference type="CDD" id="cd22385">
    <property type="entry name" value="KH-I_KHDC4_rpt1"/>
    <property type="match status" value="1"/>
</dbReference>
<dbReference type="InterPro" id="IPR036612">
    <property type="entry name" value="KH_dom_type_1_sf"/>
</dbReference>
<dbReference type="FunFam" id="3.30.1370.10:FF:000051">
    <property type="entry name" value="Putative kh domain-containing protein"/>
    <property type="match status" value="1"/>
</dbReference>
<dbReference type="Pfam" id="PF22675">
    <property type="entry name" value="KH-I_KHDC4-BBP"/>
    <property type="match status" value="1"/>
</dbReference>
<feature type="region of interest" description="Disordered" evidence="2">
    <location>
        <begin position="358"/>
        <end position="413"/>
    </location>
</feature>
<feature type="compositionally biased region" description="Pro residues" evidence="2">
    <location>
        <begin position="483"/>
        <end position="521"/>
    </location>
</feature>
<dbReference type="OrthoDB" id="397265at2759"/>
<feature type="compositionally biased region" description="Low complexity" evidence="2">
    <location>
        <begin position="459"/>
        <end position="482"/>
    </location>
</feature>
<sequence length="521" mass="56283">MTEAGVVDRVPGCRPEDIITISTPTEPHTQSNTFNPVENQHIMSERKRKWDSGPDGSANTKVKVEDSPTSKPGGTETATPENNGAADAAAAIAARIAAQYAPPPVKAKSSEPPKYEKDKPEVNDPEFVKDIDINDQRNRYLLTKGPTQAEIQAETGCSVTTKGQWYPDRTKAHDRDPPLYLHLTATSQEILDKGIAKVNELIEQDLGPLTEAPFVHQRRERREPRERQKWPEHKLEIGLENLRNFNVRAKVVGPGGMFVKYIQSETGSRVQIKGVGSGFYESDTGAESTEPMHINITGPDDTQNIKAKELAEDLLEAVKEKWAEAKAINDQAQAQYNTPMVNQPMYMGFGGVPGQGQVPGMMGQMAPQYGQPPLPSSGDAPPPPSSEAPPLPTGEAPGPPSGQPGTAAPAGTASSQDYSAYYAQYYAQQAQTMTAEQRAYYNSPEYTAWYQQYLQYQQQAQASGAVNPMAAAAQPQPMVSSQPPLPSSAPPPPTHAPAPPPPSEDVAPPPPPEPAPEPPPP</sequence>
<dbReference type="InterPro" id="IPR055256">
    <property type="entry name" value="KH_1_KHDC4/BBP-like"/>
</dbReference>